<organism evidence="1 2">
    <name type="scientific">Actinobacteria bacterium BACL2 MAG-121001-bin67</name>
    <dbReference type="NCBI Taxonomy" id="1655572"/>
    <lineage>
        <taxon>Bacteria</taxon>
        <taxon>Bacillati</taxon>
        <taxon>Actinomycetota</taxon>
        <taxon>Actinomycetes</taxon>
        <taxon>Actinomycetes incertae sedis</taxon>
        <taxon>ac1 cluster</taxon>
    </lineage>
</organism>
<gene>
    <name evidence="1" type="ORF">ABR64_03640</name>
</gene>
<dbReference type="EMBL" id="LIAW01000061">
    <property type="protein sequence ID" value="KRO32708.1"/>
    <property type="molecule type" value="Genomic_DNA"/>
</dbReference>
<protein>
    <recommendedName>
        <fullName evidence="3">Histidine kinase</fullName>
    </recommendedName>
</protein>
<dbReference type="Pfam" id="PF11248">
    <property type="entry name" value="DUF3046"/>
    <property type="match status" value="1"/>
</dbReference>
<name>A0A0R2P3W4_9ACTN</name>
<dbReference type="Proteomes" id="UP000053349">
    <property type="component" value="Unassembled WGS sequence"/>
</dbReference>
<evidence type="ECO:0000313" key="1">
    <source>
        <dbReference type="EMBL" id="KRO32708.1"/>
    </source>
</evidence>
<sequence length="65" mass="7379">MRITELRRRLTAHFGPDWAPSYSKDFVMAELGGQSVDQALEMGFDPADIWRAVLKNNPDISSELK</sequence>
<evidence type="ECO:0008006" key="3">
    <source>
        <dbReference type="Google" id="ProtNLM"/>
    </source>
</evidence>
<accession>A0A0R2P3W4</accession>
<proteinExistence type="predicted"/>
<dbReference type="InterPro" id="IPR021408">
    <property type="entry name" value="DUF3046"/>
</dbReference>
<reference evidence="1 2" key="1">
    <citation type="submission" date="2015-10" db="EMBL/GenBank/DDBJ databases">
        <title>Metagenome-Assembled Genomes uncover a global brackish microbiome.</title>
        <authorList>
            <person name="Hugerth L.W."/>
            <person name="Larsson J."/>
            <person name="Alneberg J."/>
            <person name="Lindh M.V."/>
            <person name="Legrand C."/>
            <person name="Pinhassi J."/>
            <person name="Andersson A.F."/>
        </authorList>
    </citation>
    <scope>NUCLEOTIDE SEQUENCE [LARGE SCALE GENOMIC DNA]</scope>
    <source>
        <strain evidence="1">BACL2 MAG-121001-bin67</strain>
    </source>
</reference>
<evidence type="ECO:0000313" key="2">
    <source>
        <dbReference type="Proteomes" id="UP000053349"/>
    </source>
</evidence>
<comment type="caution">
    <text evidence="1">The sequence shown here is derived from an EMBL/GenBank/DDBJ whole genome shotgun (WGS) entry which is preliminary data.</text>
</comment>
<dbReference type="AlphaFoldDB" id="A0A0R2P3W4"/>